<dbReference type="PANTHER" id="PTHR37946:SF1">
    <property type="entry name" value="SLL1969 PROTEIN"/>
    <property type="match status" value="1"/>
</dbReference>
<dbReference type="EMBL" id="JMCC02000078">
    <property type="protein sequence ID" value="KIG14157.1"/>
    <property type="molecule type" value="Genomic_DNA"/>
</dbReference>
<feature type="domain" description="AB hydrolase-1" evidence="1">
    <location>
        <begin position="48"/>
        <end position="257"/>
    </location>
</feature>
<dbReference type="Pfam" id="PF12697">
    <property type="entry name" value="Abhydrolase_6"/>
    <property type="match status" value="1"/>
</dbReference>
<dbReference type="RefSeq" id="WP_052554216.1">
    <property type="nucleotide sequence ID" value="NZ_JMCC02000078.1"/>
</dbReference>
<accession>A0A0C2D1X8</accession>
<dbReference type="SUPFAM" id="SSF53474">
    <property type="entry name" value="alpha/beta-Hydrolases"/>
    <property type="match status" value="1"/>
</dbReference>
<evidence type="ECO:0000259" key="1">
    <source>
        <dbReference type="Pfam" id="PF12697"/>
    </source>
</evidence>
<dbReference type="PANTHER" id="PTHR37946">
    <property type="entry name" value="SLL1969 PROTEIN"/>
    <property type="match status" value="1"/>
</dbReference>
<proteinExistence type="predicted"/>
<comment type="caution">
    <text evidence="2">The sequence shown here is derived from an EMBL/GenBank/DDBJ whole genome shotgun (WGS) entry which is preliminary data.</text>
</comment>
<protein>
    <submittedName>
        <fullName evidence="2">Putative secreted lipase</fullName>
    </submittedName>
</protein>
<gene>
    <name evidence="2" type="ORF">DB30_07083</name>
</gene>
<evidence type="ECO:0000313" key="2">
    <source>
        <dbReference type="EMBL" id="KIG14157.1"/>
    </source>
</evidence>
<evidence type="ECO:0000313" key="3">
    <source>
        <dbReference type="Proteomes" id="UP000031599"/>
    </source>
</evidence>
<name>A0A0C2D1X8_9BACT</name>
<reference evidence="2 3" key="1">
    <citation type="submission" date="2014-12" db="EMBL/GenBank/DDBJ databases">
        <title>Genome assembly of Enhygromyxa salina DSM 15201.</title>
        <authorList>
            <person name="Sharma G."/>
            <person name="Subramanian S."/>
        </authorList>
    </citation>
    <scope>NUCLEOTIDE SEQUENCE [LARGE SCALE GENOMIC DNA]</scope>
    <source>
        <strain evidence="2 3">DSM 15201</strain>
    </source>
</reference>
<organism evidence="2 3">
    <name type="scientific">Enhygromyxa salina</name>
    <dbReference type="NCBI Taxonomy" id="215803"/>
    <lineage>
        <taxon>Bacteria</taxon>
        <taxon>Pseudomonadati</taxon>
        <taxon>Myxococcota</taxon>
        <taxon>Polyangia</taxon>
        <taxon>Nannocystales</taxon>
        <taxon>Nannocystaceae</taxon>
        <taxon>Enhygromyxa</taxon>
    </lineage>
</organism>
<dbReference type="InterPro" id="IPR000073">
    <property type="entry name" value="AB_hydrolase_1"/>
</dbReference>
<dbReference type="InterPro" id="IPR029058">
    <property type="entry name" value="AB_hydrolase_fold"/>
</dbReference>
<dbReference type="Proteomes" id="UP000031599">
    <property type="component" value="Unassembled WGS sequence"/>
</dbReference>
<dbReference type="AlphaFoldDB" id="A0A0C2D1X8"/>
<sequence length="287" mass="31284">MSVGKRLKNRVRRAVSIVTDDFEYGRHLVRGNKVSTDMSWTRPELPPVVLVHGFMGTRGTMLPLTRRFQADGRVVFSYAYGTFNLASIRRSAENLTTHLRTICEELEVDRVDLVGYSMGGLISLHSIKFLQGHRYVRNLVMMGSPLRGTWAGLAGVATVGAFSPSVWQVLPGSPFLEDLLAAPAPATVRMRQIHAASDALCPPPGPIEGVAPRDYIMLAGGHSSLVVAEHFYVACRDFLDAAEPNAAAPEQVANTDHELAGVEYMFEPAAAELRLVANGVFDHDAAE</sequence>
<dbReference type="Gene3D" id="3.40.50.1820">
    <property type="entry name" value="alpha/beta hydrolase"/>
    <property type="match status" value="1"/>
</dbReference>